<dbReference type="InterPro" id="IPR050643">
    <property type="entry name" value="Periplasmic_pilus_chap"/>
</dbReference>
<gene>
    <name evidence="10" type="ORF">I8Y23_004473</name>
    <name evidence="11" type="ORF">U5E74_20875</name>
</gene>
<protein>
    <submittedName>
        <fullName evidence="10">Molecular chaperone</fullName>
    </submittedName>
</protein>
<comment type="subcellular location">
    <subcellularLocation>
        <location evidence="1">Periplasm</location>
    </subcellularLocation>
</comment>
<dbReference type="PANTHER" id="PTHR30251:SF9">
    <property type="entry name" value="CHAPERONE PROTEIN CAF1M"/>
    <property type="match status" value="1"/>
</dbReference>
<dbReference type="EMBL" id="DACSEA010000025">
    <property type="protein sequence ID" value="HAT1608107.1"/>
    <property type="molecule type" value="Genomic_DNA"/>
</dbReference>
<keyword evidence="5" id="KW-0143">Chaperone</keyword>
<dbReference type="SUPFAM" id="SSF49354">
    <property type="entry name" value="PapD-like"/>
    <property type="match status" value="1"/>
</dbReference>
<name>A0AAN5L2S1_RAOPL</name>
<keyword evidence="13" id="KW-1185">Reference proteome</keyword>
<dbReference type="InterPro" id="IPR016148">
    <property type="entry name" value="Pili_assmbl_chaperone_C"/>
</dbReference>
<reference evidence="10" key="1">
    <citation type="journal article" date="2018" name="Genome Biol.">
        <title>SKESA: strategic k-mer extension for scrupulous assemblies.</title>
        <authorList>
            <person name="Souvorov A."/>
            <person name="Agarwala R."/>
            <person name="Lipman D.J."/>
        </authorList>
    </citation>
    <scope>NUCLEOTIDE SEQUENCE</scope>
    <source>
        <strain evidence="10">MISC063</strain>
    </source>
</reference>
<comment type="similarity">
    <text evidence="2">Belongs to the periplasmic pilus chaperone family.</text>
</comment>
<dbReference type="RefSeq" id="WP_032687999.1">
    <property type="nucleotide sequence ID" value="NZ_CABDVS010000002.1"/>
</dbReference>
<evidence type="ECO:0000256" key="6">
    <source>
        <dbReference type="ARBA" id="ARBA00023319"/>
    </source>
</evidence>
<evidence type="ECO:0000313" key="13">
    <source>
        <dbReference type="Proteomes" id="UP001293169"/>
    </source>
</evidence>
<dbReference type="KEGG" id="rpln:B1209_14800"/>
<dbReference type="InterPro" id="IPR008962">
    <property type="entry name" value="PapD-like_sf"/>
</dbReference>
<feature type="signal peptide" evidence="7">
    <location>
        <begin position="1"/>
        <end position="22"/>
    </location>
</feature>
<evidence type="ECO:0000256" key="3">
    <source>
        <dbReference type="ARBA" id="ARBA00022729"/>
    </source>
</evidence>
<feature type="domain" description="Pili assembly chaperone N-terminal" evidence="8">
    <location>
        <begin position="23"/>
        <end position="140"/>
    </location>
</feature>
<evidence type="ECO:0000256" key="1">
    <source>
        <dbReference type="ARBA" id="ARBA00004418"/>
    </source>
</evidence>
<dbReference type="GO" id="GO:0071555">
    <property type="term" value="P:cell wall organization"/>
    <property type="evidence" value="ECO:0007669"/>
    <property type="project" value="InterPro"/>
</dbReference>
<proteinExistence type="inferred from homology"/>
<dbReference type="Pfam" id="PF00345">
    <property type="entry name" value="PapD_N"/>
    <property type="match status" value="1"/>
</dbReference>
<dbReference type="Proteomes" id="UP000864422">
    <property type="component" value="Unassembled WGS sequence"/>
</dbReference>
<dbReference type="InterPro" id="IPR016147">
    <property type="entry name" value="Pili_assmbl_chaperone_N"/>
</dbReference>
<reference evidence="11 13" key="3">
    <citation type="submission" date="2023-12" db="EMBL/GenBank/DDBJ databases">
        <title>N/s.</title>
        <authorList>
            <person name="Dale J."/>
        </authorList>
    </citation>
    <scope>NUCLEOTIDE SEQUENCE [LARGE SCALE GENOMIC DNA]</scope>
    <source>
        <strain evidence="11 13">2023EL-01226</strain>
    </source>
</reference>
<dbReference type="InterPro" id="IPR001829">
    <property type="entry name" value="Pili_assmbl_chaperone_bac"/>
</dbReference>
<dbReference type="InterPro" id="IPR036316">
    <property type="entry name" value="Pili_assmbl_chap_C_dom_sf"/>
</dbReference>
<dbReference type="Gene3D" id="2.60.40.10">
    <property type="entry name" value="Immunoglobulins"/>
    <property type="match status" value="2"/>
</dbReference>
<dbReference type="InterPro" id="IPR013783">
    <property type="entry name" value="Ig-like_fold"/>
</dbReference>
<keyword evidence="3 7" id="KW-0732">Signal</keyword>
<evidence type="ECO:0000313" key="12">
    <source>
        <dbReference type="Proteomes" id="UP000864422"/>
    </source>
</evidence>
<accession>A0AAN5L2S1</accession>
<organism evidence="10 12">
    <name type="scientific">Raoultella planticola</name>
    <name type="common">Klebsiella planticola</name>
    <dbReference type="NCBI Taxonomy" id="575"/>
    <lineage>
        <taxon>Bacteria</taxon>
        <taxon>Pseudomonadati</taxon>
        <taxon>Pseudomonadota</taxon>
        <taxon>Gammaproteobacteria</taxon>
        <taxon>Enterobacterales</taxon>
        <taxon>Enterobacteriaceae</taxon>
        <taxon>Klebsiella/Raoultella group</taxon>
        <taxon>Raoultella</taxon>
    </lineage>
</organism>
<evidence type="ECO:0000256" key="5">
    <source>
        <dbReference type="ARBA" id="ARBA00023186"/>
    </source>
</evidence>
<keyword evidence="4" id="KW-0574">Periplasm</keyword>
<reference evidence="10" key="2">
    <citation type="submission" date="2020-11" db="EMBL/GenBank/DDBJ databases">
        <authorList>
            <consortium name="NCBI Pathogen Detection Project"/>
        </authorList>
    </citation>
    <scope>NUCLEOTIDE SEQUENCE</scope>
    <source>
        <strain evidence="10">MISC063</strain>
    </source>
</reference>
<keyword evidence="6" id="KW-0393">Immunoglobulin domain</keyword>
<feature type="chain" id="PRO_5042873984" evidence="7">
    <location>
        <begin position="23"/>
        <end position="225"/>
    </location>
</feature>
<evidence type="ECO:0000313" key="11">
    <source>
        <dbReference type="EMBL" id="MDZ7468081.1"/>
    </source>
</evidence>
<evidence type="ECO:0000259" key="9">
    <source>
        <dbReference type="Pfam" id="PF02753"/>
    </source>
</evidence>
<dbReference type="Proteomes" id="UP001293169">
    <property type="component" value="Unassembled WGS sequence"/>
</dbReference>
<dbReference type="SUPFAM" id="SSF49584">
    <property type="entry name" value="Periplasmic chaperone C-domain"/>
    <property type="match status" value="1"/>
</dbReference>
<comment type="caution">
    <text evidence="10">The sequence shown here is derived from an EMBL/GenBank/DDBJ whole genome shotgun (WGS) entry which is preliminary data.</text>
</comment>
<evidence type="ECO:0000313" key="10">
    <source>
        <dbReference type="EMBL" id="HAT1608107.1"/>
    </source>
</evidence>
<dbReference type="GO" id="GO:0030288">
    <property type="term" value="C:outer membrane-bounded periplasmic space"/>
    <property type="evidence" value="ECO:0007669"/>
    <property type="project" value="InterPro"/>
</dbReference>
<feature type="domain" description="Pili assembly chaperone C-terminal" evidence="9">
    <location>
        <begin position="162"/>
        <end position="218"/>
    </location>
</feature>
<evidence type="ECO:0000256" key="2">
    <source>
        <dbReference type="ARBA" id="ARBA00007399"/>
    </source>
</evidence>
<sequence>MFRFFRHPLISLLFFLPAIASAGVEIGGTRLIYDGSSKQASISVSNPDDRPFLIQSWVNKQEDGDDNDTTFITTPPLFRLDPHSQNSVRVALSQDRLPQDKESVYWLNIKSIPANSGHATNELLIAVKTRMKLIYRPAGLQGDPTIAWQKLTFSRKNGTLFVSNPTPFSVSFYDLKVNGKEIKSVPMILPGQEVSLEPRAEAGMKIRWRAINDFGGITSEQEITL</sequence>
<dbReference type="AlphaFoldDB" id="A0AAN5L2S1"/>
<dbReference type="PRINTS" id="PR00969">
    <property type="entry name" value="CHAPERONPILI"/>
</dbReference>
<dbReference type="EMBL" id="JAXUDK010000015">
    <property type="protein sequence ID" value="MDZ7468081.1"/>
    <property type="molecule type" value="Genomic_DNA"/>
</dbReference>
<evidence type="ECO:0000256" key="4">
    <source>
        <dbReference type="ARBA" id="ARBA00022764"/>
    </source>
</evidence>
<dbReference type="PANTHER" id="PTHR30251">
    <property type="entry name" value="PILUS ASSEMBLY CHAPERONE"/>
    <property type="match status" value="1"/>
</dbReference>
<dbReference type="Pfam" id="PF02753">
    <property type="entry name" value="PapD_C"/>
    <property type="match status" value="1"/>
</dbReference>
<evidence type="ECO:0000259" key="8">
    <source>
        <dbReference type="Pfam" id="PF00345"/>
    </source>
</evidence>
<evidence type="ECO:0000256" key="7">
    <source>
        <dbReference type="SAM" id="SignalP"/>
    </source>
</evidence>